<dbReference type="Pfam" id="PF00034">
    <property type="entry name" value="Cytochrom_C"/>
    <property type="match status" value="1"/>
</dbReference>
<dbReference type="OrthoDB" id="5514238at2"/>
<organism evidence="7 8">
    <name type="scientific">Boseongicola aestuarii</name>
    <dbReference type="NCBI Taxonomy" id="1470561"/>
    <lineage>
        <taxon>Bacteria</taxon>
        <taxon>Pseudomonadati</taxon>
        <taxon>Pseudomonadota</taxon>
        <taxon>Alphaproteobacteria</taxon>
        <taxon>Rhodobacterales</taxon>
        <taxon>Paracoccaceae</taxon>
        <taxon>Boseongicola</taxon>
    </lineage>
</organism>
<feature type="domain" description="Cytochrome c" evidence="6">
    <location>
        <begin position="21"/>
        <end position="131"/>
    </location>
</feature>
<dbReference type="InterPro" id="IPR009056">
    <property type="entry name" value="Cyt_c-like_dom"/>
</dbReference>
<dbReference type="AlphaFoldDB" id="A0A238IX34"/>
<proteinExistence type="predicted"/>
<dbReference type="GO" id="GO:0046872">
    <property type="term" value="F:metal ion binding"/>
    <property type="evidence" value="ECO:0007669"/>
    <property type="project" value="UniProtKB-KW"/>
</dbReference>
<evidence type="ECO:0000313" key="8">
    <source>
        <dbReference type="Proteomes" id="UP000201838"/>
    </source>
</evidence>
<dbReference type="PROSITE" id="PS51007">
    <property type="entry name" value="CYTC"/>
    <property type="match status" value="1"/>
</dbReference>
<evidence type="ECO:0000259" key="6">
    <source>
        <dbReference type="PROSITE" id="PS51007"/>
    </source>
</evidence>
<evidence type="ECO:0000256" key="3">
    <source>
        <dbReference type="ARBA" id="ARBA00023004"/>
    </source>
</evidence>
<feature type="signal peptide" evidence="5">
    <location>
        <begin position="1"/>
        <end position="18"/>
    </location>
</feature>
<name>A0A238IX34_9RHOB</name>
<evidence type="ECO:0000256" key="1">
    <source>
        <dbReference type="ARBA" id="ARBA00022617"/>
    </source>
</evidence>
<gene>
    <name evidence="7" type="ORF">BOA8489_00699</name>
</gene>
<feature type="chain" id="PRO_5012918214" evidence="5">
    <location>
        <begin position="19"/>
        <end position="132"/>
    </location>
</feature>
<evidence type="ECO:0000256" key="2">
    <source>
        <dbReference type="ARBA" id="ARBA00022723"/>
    </source>
</evidence>
<dbReference type="Proteomes" id="UP000201838">
    <property type="component" value="Unassembled WGS sequence"/>
</dbReference>
<dbReference type="GO" id="GO:0020037">
    <property type="term" value="F:heme binding"/>
    <property type="evidence" value="ECO:0007669"/>
    <property type="project" value="InterPro"/>
</dbReference>
<evidence type="ECO:0000313" key="7">
    <source>
        <dbReference type="EMBL" id="SMX22601.1"/>
    </source>
</evidence>
<evidence type="ECO:0000256" key="4">
    <source>
        <dbReference type="PROSITE-ProRule" id="PRU00433"/>
    </source>
</evidence>
<keyword evidence="1 4" id="KW-0349">Heme</keyword>
<dbReference type="Gene3D" id="1.10.760.10">
    <property type="entry name" value="Cytochrome c-like domain"/>
    <property type="match status" value="1"/>
</dbReference>
<keyword evidence="3 4" id="KW-0408">Iron</keyword>
<keyword evidence="2 4" id="KW-0479">Metal-binding</keyword>
<dbReference type="SUPFAM" id="SSF46626">
    <property type="entry name" value="Cytochrome c"/>
    <property type="match status" value="1"/>
</dbReference>
<evidence type="ECO:0000256" key="5">
    <source>
        <dbReference type="SAM" id="SignalP"/>
    </source>
</evidence>
<dbReference type="RefSeq" id="WP_093972594.1">
    <property type="nucleotide sequence ID" value="NZ_FXXQ01000002.1"/>
</dbReference>
<keyword evidence="5" id="KW-0732">Signal</keyword>
<keyword evidence="8" id="KW-1185">Reference proteome</keyword>
<dbReference type="EMBL" id="FXXQ01000002">
    <property type="protein sequence ID" value="SMX22601.1"/>
    <property type="molecule type" value="Genomic_DNA"/>
</dbReference>
<reference evidence="7 8" key="1">
    <citation type="submission" date="2017-05" db="EMBL/GenBank/DDBJ databases">
        <authorList>
            <person name="Song R."/>
            <person name="Chenine A.L."/>
            <person name="Ruprecht R.M."/>
        </authorList>
    </citation>
    <scope>NUCLEOTIDE SEQUENCE [LARGE SCALE GENOMIC DNA]</scope>
    <source>
        <strain evidence="7 8">CECT 8489</strain>
    </source>
</reference>
<sequence length="132" mass="13946">MKTFGVMAACCLGSAAWAMDPDPNAGEWYFARYCGACHGENAKGDGPLQEILTVEAPDLTQLSAGNGGVFPIARVVGQIDGRDPMLAHGGEMPLFGELFSFEDASIKAETGQPIITAQPIADLTAWLESIQE</sequence>
<accession>A0A238IX34</accession>
<dbReference type="InterPro" id="IPR036909">
    <property type="entry name" value="Cyt_c-like_dom_sf"/>
</dbReference>
<protein>
    <submittedName>
        <fullName evidence="7">Cytochrome c</fullName>
    </submittedName>
</protein>
<dbReference type="GO" id="GO:0009055">
    <property type="term" value="F:electron transfer activity"/>
    <property type="evidence" value="ECO:0007669"/>
    <property type="project" value="InterPro"/>
</dbReference>